<evidence type="ECO:0000256" key="1">
    <source>
        <dbReference type="SAM" id="MobiDB-lite"/>
    </source>
</evidence>
<accession>A0A1A9ZVC3</accession>
<sequence length="224" mass="26145">MYKLYISTEENIEPVLLKSLQSTEIQAESIEMKFLESGHSYLPNDSQFAIIVSHAKKVQNIFSPYDWYNVIKLSKKKAPFHTVQMTHQDFFSTSTLENSINNRKVSVPGIPVNWLKMHWIKLEKSKPYLIQLKYDFNENTEFNAINIRKSVTSRPLCLKNVIQRLLRPTGRTVTREKRKDMVDLLEFIPPIKQEYSKTLRTNREDGSSNTANEDDIIFNDDNAI</sequence>
<dbReference type="EnsemblMetazoa" id="GPAI026198-RA">
    <property type="protein sequence ID" value="GPAI026198-PA"/>
    <property type="gene ID" value="GPAI026198"/>
</dbReference>
<reference evidence="3" key="1">
    <citation type="submission" date="2014-03" db="EMBL/GenBank/DDBJ databases">
        <authorList>
            <person name="Aksoy S."/>
            <person name="Warren W."/>
            <person name="Wilson R.K."/>
        </authorList>
    </citation>
    <scope>NUCLEOTIDE SEQUENCE [LARGE SCALE GENOMIC DNA]</scope>
    <source>
        <strain evidence="3">IAEA</strain>
    </source>
</reference>
<organism evidence="2 3">
    <name type="scientific">Glossina pallidipes</name>
    <name type="common">Tsetse fly</name>
    <dbReference type="NCBI Taxonomy" id="7398"/>
    <lineage>
        <taxon>Eukaryota</taxon>
        <taxon>Metazoa</taxon>
        <taxon>Ecdysozoa</taxon>
        <taxon>Arthropoda</taxon>
        <taxon>Hexapoda</taxon>
        <taxon>Insecta</taxon>
        <taxon>Pterygota</taxon>
        <taxon>Neoptera</taxon>
        <taxon>Endopterygota</taxon>
        <taxon>Diptera</taxon>
        <taxon>Brachycera</taxon>
        <taxon>Muscomorpha</taxon>
        <taxon>Hippoboscoidea</taxon>
        <taxon>Glossinidae</taxon>
        <taxon>Glossina</taxon>
    </lineage>
</organism>
<feature type="compositionally biased region" description="Acidic residues" evidence="1">
    <location>
        <begin position="212"/>
        <end position="224"/>
    </location>
</feature>
<reference evidence="2" key="2">
    <citation type="submission" date="2020-05" db="UniProtKB">
        <authorList>
            <consortium name="EnsemblMetazoa"/>
        </authorList>
    </citation>
    <scope>IDENTIFICATION</scope>
    <source>
        <strain evidence="2">IAEA</strain>
    </source>
</reference>
<proteinExistence type="predicted"/>
<name>A0A1A9ZVC3_GLOPL</name>
<keyword evidence="3" id="KW-1185">Reference proteome</keyword>
<dbReference type="AlphaFoldDB" id="A0A1A9ZVC3"/>
<evidence type="ECO:0000313" key="2">
    <source>
        <dbReference type="EnsemblMetazoa" id="GPAI026198-PA"/>
    </source>
</evidence>
<protein>
    <submittedName>
        <fullName evidence="2">Uncharacterized protein</fullName>
    </submittedName>
</protein>
<dbReference type="VEuPathDB" id="VectorBase:GPAI026198"/>
<evidence type="ECO:0000313" key="3">
    <source>
        <dbReference type="Proteomes" id="UP000092445"/>
    </source>
</evidence>
<feature type="region of interest" description="Disordered" evidence="1">
    <location>
        <begin position="199"/>
        <end position="224"/>
    </location>
</feature>
<dbReference type="Proteomes" id="UP000092445">
    <property type="component" value="Unassembled WGS sequence"/>
</dbReference>